<sequence length="187" mass="20645">MIAEFATIVGLLSAFSSGRQASEQAAVSDFLAWLTEHNHEEIRASIESNHATTVSIKALLNKGLDDVHKKLDDISNRIAILASRSNGVEELALAYAKESISEQALELLALMEEHHTEFFLLSNELGSRDQRLVLSPGPNYICKESRFFRDDLALMVGLGLLVQNYNSKGNPIYFYTRAASKLVGSMS</sequence>
<evidence type="ECO:0000313" key="4">
    <source>
        <dbReference type="Proteomes" id="UP000626180"/>
    </source>
</evidence>
<evidence type="ECO:0000313" key="3">
    <source>
        <dbReference type="Proteomes" id="UP000250443"/>
    </source>
</evidence>
<dbReference type="AlphaFoldDB" id="A0A2X2D394"/>
<accession>A0A2X2D394</accession>
<reference evidence="2 3" key="1">
    <citation type="submission" date="2018-06" db="EMBL/GenBank/DDBJ databases">
        <authorList>
            <consortium name="Pathogen Informatics"/>
            <person name="Doyle S."/>
        </authorList>
    </citation>
    <scope>NUCLEOTIDE SEQUENCE [LARGE SCALE GENOMIC DNA]</scope>
    <source>
        <strain evidence="2 3">NCTC11842</strain>
    </source>
</reference>
<evidence type="ECO:0000313" key="2">
    <source>
        <dbReference type="EMBL" id="SPZ13423.1"/>
    </source>
</evidence>
<protein>
    <submittedName>
        <fullName evidence="2">Uncharacterized protein</fullName>
    </submittedName>
</protein>
<dbReference type="RefSeq" id="WP_010798670.1">
    <property type="nucleotide sequence ID" value="NZ_CP044085.1"/>
</dbReference>
<dbReference type="Proteomes" id="UP000250443">
    <property type="component" value="Unassembled WGS sequence"/>
</dbReference>
<proteinExistence type="predicted"/>
<dbReference type="EMBL" id="JADMCD010000012">
    <property type="protein sequence ID" value="MBF8642905.1"/>
    <property type="molecule type" value="Genomic_DNA"/>
</dbReference>
<organism evidence="2 3">
    <name type="scientific">Pseudomonas luteola</name>
    <dbReference type="NCBI Taxonomy" id="47886"/>
    <lineage>
        <taxon>Bacteria</taxon>
        <taxon>Pseudomonadati</taxon>
        <taxon>Pseudomonadota</taxon>
        <taxon>Gammaproteobacteria</taxon>
        <taxon>Pseudomonadales</taxon>
        <taxon>Pseudomonadaceae</taxon>
        <taxon>Pseudomonas</taxon>
    </lineage>
</organism>
<name>A0A2X2D394_PSELU</name>
<dbReference type="Proteomes" id="UP000626180">
    <property type="component" value="Unassembled WGS sequence"/>
</dbReference>
<reference evidence="1 4" key="2">
    <citation type="submission" date="2020-10" db="EMBL/GenBank/DDBJ databases">
        <title>Genome sequences of Pseudomonas isolates.</title>
        <authorList>
            <person name="Wessels L."/>
            <person name="Reich F."/>
            <person name="Hammerl J."/>
        </authorList>
    </citation>
    <scope>NUCLEOTIDE SEQUENCE [LARGE SCALE GENOMIC DNA]</scope>
    <source>
        <strain evidence="1 4">20-MO00624-0</strain>
    </source>
</reference>
<keyword evidence="4" id="KW-1185">Reference proteome</keyword>
<evidence type="ECO:0000313" key="1">
    <source>
        <dbReference type="EMBL" id="MBF8642905.1"/>
    </source>
</evidence>
<gene>
    <name evidence="1" type="ORF">IRZ65_19745</name>
    <name evidence="2" type="ORF">NCTC11842_05165</name>
</gene>
<dbReference type="EMBL" id="UAUF01000014">
    <property type="protein sequence ID" value="SPZ13423.1"/>
    <property type="molecule type" value="Genomic_DNA"/>
</dbReference>